<dbReference type="InterPro" id="IPR010773">
    <property type="entry name" value="Mycophage_PG1_Gp7"/>
</dbReference>
<dbReference type="AlphaFoldDB" id="A0A9W6KW61"/>
<feature type="transmembrane region" description="Helical" evidence="1">
    <location>
        <begin position="24"/>
        <end position="43"/>
    </location>
</feature>
<dbReference type="RefSeq" id="WP_261964706.1">
    <property type="nucleotide sequence ID" value="NZ_BAAAXA010000001.1"/>
</dbReference>
<evidence type="ECO:0000313" key="2">
    <source>
        <dbReference type="EMBL" id="GLL07686.1"/>
    </source>
</evidence>
<accession>A0A9W6KW61</accession>
<comment type="caution">
    <text evidence="2">The sequence shown here is derived from an EMBL/GenBank/DDBJ whole genome shotgun (WGS) entry which is preliminary data.</text>
</comment>
<dbReference type="Proteomes" id="UP001143480">
    <property type="component" value="Unassembled WGS sequence"/>
</dbReference>
<reference evidence="2" key="1">
    <citation type="journal article" date="2014" name="Int. J. Syst. Evol. Microbiol.">
        <title>Complete genome sequence of Corynebacterium casei LMG S-19264T (=DSM 44701T), isolated from a smear-ripened cheese.</title>
        <authorList>
            <consortium name="US DOE Joint Genome Institute (JGI-PGF)"/>
            <person name="Walter F."/>
            <person name="Albersmeier A."/>
            <person name="Kalinowski J."/>
            <person name="Ruckert C."/>
        </authorList>
    </citation>
    <scope>NUCLEOTIDE SEQUENCE</scope>
    <source>
        <strain evidence="2">VKM Ac-1321</strain>
    </source>
</reference>
<organism evidence="2 3">
    <name type="scientific">Dactylosporangium matsuzakiense</name>
    <dbReference type="NCBI Taxonomy" id="53360"/>
    <lineage>
        <taxon>Bacteria</taxon>
        <taxon>Bacillati</taxon>
        <taxon>Actinomycetota</taxon>
        <taxon>Actinomycetes</taxon>
        <taxon>Micromonosporales</taxon>
        <taxon>Micromonosporaceae</taxon>
        <taxon>Dactylosporangium</taxon>
    </lineage>
</organism>
<evidence type="ECO:0000313" key="3">
    <source>
        <dbReference type="Proteomes" id="UP001143480"/>
    </source>
</evidence>
<reference evidence="2" key="2">
    <citation type="submission" date="2023-01" db="EMBL/GenBank/DDBJ databases">
        <authorList>
            <person name="Sun Q."/>
            <person name="Evtushenko L."/>
        </authorList>
    </citation>
    <scope>NUCLEOTIDE SEQUENCE</scope>
    <source>
        <strain evidence="2">VKM Ac-1321</strain>
    </source>
</reference>
<sequence>MVDIDSRTARTYARKASDERPLRGYATVMGVFAAAAGTVAAVARLTGRRLPERPSVGDVALLAVATHKVSRLITKDAITSPLRAPFTEFEGAAGEAELNESPRGHGARHAIGELLTCPFCTGVWVAGGLGAGLVLAPRLTRFGMGVATAVAASDFLHLAYDVAKRAANGPS</sequence>
<protein>
    <recommendedName>
        <fullName evidence="4">DUF1360 domain-containing protein</fullName>
    </recommendedName>
</protein>
<keyword evidence="1" id="KW-0812">Transmembrane</keyword>
<evidence type="ECO:0008006" key="4">
    <source>
        <dbReference type="Google" id="ProtNLM"/>
    </source>
</evidence>
<dbReference type="EMBL" id="BSFP01000106">
    <property type="protein sequence ID" value="GLL07686.1"/>
    <property type="molecule type" value="Genomic_DNA"/>
</dbReference>
<proteinExistence type="predicted"/>
<keyword evidence="3" id="KW-1185">Reference proteome</keyword>
<dbReference type="Pfam" id="PF07098">
    <property type="entry name" value="DUF1360"/>
    <property type="match status" value="1"/>
</dbReference>
<gene>
    <name evidence="2" type="ORF">GCM10017581_094410</name>
</gene>
<name>A0A9W6KW61_9ACTN</name>
<evidence type="ECO:0000256" key="1">
    <source>
        <dbReference type="SAM" id="Phobius"/>
    </source>
</evidence>
<keyword evidence="1" id="KW-0472">Membrane</keyword>
<keyword evidence="1" id="KW-1133">Transmembrane helix</keyword>